<comment type="caution">
    <text evidence="1">The sequence shown here is derived from an EMBL/GenBank/DDBJ whole genome shotgun (WGS) entry which is preliminary data.</text>
</comment>
<accession>A0ABU1S5V1</accession>
<name>A0ABU1S5V1_9FLAO</name>
<reference evidence="1 2" key="1">
    <citation type="submission" date="2023-07" db="EMBL/GenBank/DDBJ databases">
        <title>Sorghum-associated microbial communities from plants grown in Nebraska, USA.</title>
        <authorList>
            <person name="Schachtman D."/>
        </authorList>
    </citation>
    <scope>NUCLEOTIDE SEQUENCE [LARGE SCALE GENOMIC DNA]</scope>
    <source>
        <strain evidence="1 2">BE124</strain>
    </source>
</reference>
<evidence type="ECO:0000313" key="2">
    <source>
        <dbReference type="Proteomes" id="UP001261871"/>
    </source>
</evidence>
<evidence type="ECO:0000313" key="1">
    <source>
        <dbReference type="EMBL" id="MDR6846416.1"/>
    </source>
</evidence>
<dbReference type="EMBL" id="JAVDTX010000007">
    <property type="protein sequence ID" value="MDR6846416.1"/>
    <property type="molecule type" value="Genomic_DNA"/>
</dbReference>
<gene>
    <name evidence="1" type="ORF">J2W95_003132</name>
</gene>
<sequence>MLKVMRVLVVLVNYGEEQISYLEKVIKEFRSFEKYDVTIIVNSNIPLSLAGIDKVNVFELDDYQLLPLTCRKVIWENRNEFDVFIYGENDHLFIEKHIDNHLEYAKILPKNRISGLIQYEENETGKYYPGYHFDFEWDFNSVEVYEGKTFAHFNNVHQATFILTQEQLFRVGNKINFLELENENTLYAKIKRKIRKKFGLKVERENKYSVKCKVNTDIYLFGGMKKMICITDFEDNLIHHLPNLYINGNEGRNKLRSDSVRMEQSVKKILN</sequence>
<protein>
    <recommendedName>
        <fullName evidence="3">Glycosyl transferase family 2</fullName>
    </recommendedName>
</protein>
<organism evidence="1 2">
    <name type="scientific">Flavobacterium granuli</name>
    <dbReference type="NCBI Taxonomy" id="280093"/>
    <lineage>
        <taxon>Bacteria</taxon>
        <taxon>Pseudomonadati</taxon>
        <taxon>Bacteroidota</taxon>
        <taxon>Flavobacteriia</taxon>
        <taxon>Flavobacteriales</taxon>
        <taxon>Flavobacteriaceae</taxon>
        <taxon>Flavobacterium</taxon>
    </lineage>
</organism>
<proteinExistence type="predicted"/>
<dbReference type="RefSeq" id="WP_310008573.1">
    <property type="nucleotide sequence ID" value="NZ_JAVDTX010000007.1"/>
</dbReference>
<keyword evidence="2" id="KW-1185">Reference proteome</keyword>
<dbReference type="Proteomes" id="UP001261871">
    <property type="component" value="Unassembled WGS sequence"/>
</dbReference>
<evidence type="ECO:0008006" key="3">
    <source>
        <dbReference type="Google" id="ProtNLM"/>
    </source>
</evidence>